<dbReference type="PROSITE" id="PS00160">
    <property type="entry name" value="ALDOLASE_KDPG_KHG_2"/>
    <property type="match status" value="1"/>
</dbReference>
<evidence type="ECO:0000256" key="3">
    <source>
        <dbReference type="ARBA" id="ARBA00011233"/>
    </source>
</evidence>
<comment type="similarity">
    <text evidence="2">Belongs to the KHG/KDPG aldolase family.</text>
</comment>
<evidence type="ECO:0000256" key="4">
    <source>
        <dbReference type="ARBA" id="ARBA00023239"/>
    </source>
</evidence>
<evidence type="ECO:0000256" key="1">
    <source>
        <dbReference type="ARBA" id="ARBA00004761"/>
    </source>
</evidence>
<keyword evidence="4" id="KW-0456">Lyase</keyword>
<protein>
    <submittedName>
        <fullName evidence="6">Bifunctional 4-hydroxy-2-oxoglutarate aldolase/2-dehydro-3-deoxy-phosphogluconate aldolase</fullName>
    </submittedName>
</protein>
<dbReference type="InterPro" id="IPR031338">
    <property type="entry name" value="KDPG/KHG_AS_2"/>
</dbReference>
<dbReference type="PANTHER" id="PTHR30246">
    <property type="entry name" value="2-KETO-3-DEOXY-6-PHOSPHOGLUCONATE ALDOLASE"/>
    <property type="match status" value="1"/>
</dbReference>
<accession>A0ABZ1BSB1</accession>
<organism evidence="6 7">
    <name type="scientific">Geochorda subterranea</name>
    <dbReference type="NCBI Taxonomy" id="3109564"/>
    <lineage>
        <taxon>Bacteria</taxon>
        <taxon>Bacillati</taxon>
        <taxon>Bacillota</taxon>
        <taxon>Limnochordia</taxon>
        <taxon>Limnochordales</taxon>
        <taxon>Geochordaceae</taxon>
        <taxon>Geochorda</taxon>
    </lineage>
</organism>
<dbReference type="InterPro" id="IPR000887">
    <property type="entry name" value="Aldlse_KDPG_KHG"/>
</dbReference>
<dbReference type="RefSeq" id="WP_324670040.1">
    <property type="nucleotide sequence ID" value="NZ_CP141614.1"/>
</dbReference>
<sequence length="214" mass="22161">MSEQRAVLEKLSQIGIVPVVRVKEPATALRLVEALVAGGLHAIEITFTVRGAPDVIAAVAERFPQVLVGAGTVLDERGVEQAVGAGARFVVSPGTVDAVVRAARAAGVAAIPGVLTPTEALRALDLGADALKLFPASTVGPGYLKALRAVLPDVIWCPTGGIDLESLDPWLRAGAAFVGVGSPLLGDVEKTGDYQGVTERARAYLDRLREVRAA</sequence>
<dbReference type="Gene3D" id="3.20.20.70">
    <property type="entry name" value="Aldolase class I"/>
    <property type="match status" value="1"/>
</dbReference>
<dbReference type="PANTHER" id="PTHR30246:SF1">
    <property type="entry name" value="2-DEHYDRO-3-DEOXY-6-PHOSPHOGALACTONATE ALDOLASE-RELATED"/>
    <property type="match status" value="1"/>
</dbReference>
<dbReference type="InterPro" id="IPR013785">
    <property type="entry name" value="Aldolase_TIM"/>
</dbReference>
<gene>
    <name evidence="6" type="ORF">VLY81_05585</name>
</gene>
<dbReference type="NCBIfam" id="TIGR01182">
    <property type="entry name" value="eda"/>
    <property type="match status" value="1"/>
</dbReference>
<dbReference type="Pfam" id="PF01081">
    <property type="entry name" value="Aldolase"/>
    <property type="match status" value="1"/>
</dbReference>
<keyword evidence="5" id="KW-0119">Carbohydrate metabolism</keyword>
<comment type="pathway">
    <text evidence="1">Carbohydrate acid metabolism.</text>
</comment>
<evidence type="ECO:0000313" key="6">
    <source>
        <dbReference type="EMBL" id="WRP15634.1"/>
    </source>
</evidence>
<dbReference type="EMBL" id="CP141614">
    <property type="protein sequence ID" value="WRP15634.1"/>
    <property type="molecule type" value="Genomic_DNA"/>
</dbReference>
<evidence type="ECO:0000256" key="5">
    <source>
        <dbReference type="ARBA" id="ARBA00023277"/>
    </source>
</evidence>
<proteinExistence type="inferred from homology"/>
<keyword evidence="7" id="KW-1185">Reference proteome</keyword>
<dbReference type="Proteomes" id="UP001333102">
    <property type="component" value="Chromosome"/>
</dbReference>
<comment type="subunit">
    <text evidence="3">Homotrimer.</text>
</comment>
<evidence type="ECO:0000313" key="7">
    <source>
        <dbReference type="Proteomes" id="UP001333102"/>
    </source>
</evidence>
<reference evidence="7" key="1">
    <citation type="submission" date="2023-12" db="EMBL/GenBank/DDBJ databases">
        <title>Novel isolates from deep terrestrial aquifers shed light on the physiology and ecology of the class Limnochordia.</title>
        <authorList>
            <person name="Karnachuk O.V."/>
            <person name="Lukina A.P."/>
            <person name="Avakyan M.R."/>
            <person name="Kadnikov V."/>
            <person name="Begmatov S."/>
            <person name="Beletsky A.V."/>
            <person name="Mardanov A.V."/>
            <person name="Ravin N.V."/>
        </authorList>
    </citation>
    <scope>NUCLEOTIDE SEQUENCE [LARGE SCALE GENOMIC DNA]</scope>
    <source>
        <strain evidence="7">LN</strain>
    </source>
</reference>
<name>A0ABZ1BSB1_9FIRM</name>
<evidence type="ECO:0000256" key="2">
    <source>
        <dbReference type="ARBA" id="ARBA00006906"/>
    </source>
</evidence>
<dbReference type="CDD" id="cd00452">
    <property type="entry name" value="KDPG_aldolase"/>
    <property type="match status" value="1"/>
</dbReference>
<dbReference type="SUPFAM" id="SSF51569">
    <property type="entry name" value="Aldolase"/>
    <property type="match status" value="1"/>
</dbReference>